<keyword evidence="1" id="KW-1133">Transmembrane helix</keyword>
<name>A0A6C2YS70_9BACT</name>
<dbReference type="PANTHER" id="PTHR33371">
    <property type="entry name" value="INTERMEMBRANE PHOSPHOLIPID TRANSPORT SYSTEM BINDING PROTEIN MLAD-RELATED"/>
    <property type="match status" value="1"/>
</dbReference>
<dbReference type="EMBL" id="LR586016">
    <property type="protein sequence ID" value="VIP04518.1"/>
    <property type="molecule type" value="Genomic_DNA"/>
</dbReference>
<dbReference type="InParanoid" id="A0A6C2YS70"/>
<dbReference type="RefSeq" id="WP_162659592.1">
    <property type="nucleotide sequence ID" value="NZ_LR593887.1"/>
</dbReference>
<dbReference type="KEGG" id="tim:GMBLW1_46750"/>
<dbReference type="AlphaFoldDB" id="A0A6C2YS70"/>
<dbReference type="InterPro" id="IPR003399">
    <property type="entry name" value="Mce/MlaD"/>
</dbReference>
<reference evidence="3" key="1">
    <citation type="submission" date="2019-04" db="EMBL/GenBank/DDBJ databases">
        <authorList>
            <consortium name="Science for Life Laboratories"/>
        </authorList>
    </citation>
    <scope>NUCLEOTIDE SEQUENCE</scope>
    <source>
        <strain evidence="3">MBLW1</strain>
    </source>
</reference>
<dbReference type="Proteomes" id="UP000464378">
    <property type="component" value="Chromosome"/>
</dbReference>
<dbReference type="Pfam" id="PF02470">
    <property type="entry name" value="MlaD"/>
    <property type="match status" value="1"/>
</dbReference>
<keyword evidence="1" id="KW-0812">Transmembrane</keyword>
<sequence length="383" mass="42112">MARELTPKQAKILGIWSLGTCLAVGLVFFGLFARQGTFADTFDLTVGFPEVHDIEAGTPVRIRGLDVGQVTRVDYPDFDTQNGESLVWVRMSIQKRYADRLYANAVARIQSRGLLSTQMIAIHPGSPEKGQLTKDHIQGELPFDLAGTTKKLASIAERADAIMGDLQQSQGTLAKLLKDDALYKQLVAVAEDSRTAIRGVTKTVDRVQSEVSGVKELVQNGQATVESLKQNADAIKAMPLVRNYVQDPVSVLIRPDSDRSRQIFAEADLFEPGRAVLTESGRLRVIAAADWLKGETSRDSDVVVVSFADANTPDQTPQMAKTLTQRQSEVVVDLLREHGAHKIGWWSRRNVTAIGYGIAPLPYIEKEKLPGAHLQIVLFVKRS</sequence>
<protein>
    <recommendedName>
        <fullName evidence="2">Mce/MlaD domain-containing protein</fullName>
    </recommendedName>
</protein>
<dbReference type="EMBL" id="LR593887">
    <property type="protein sequence ID" value="VTS06398.1"/>
    <property type="molecule type" value="Genomic_DNA"/>
</dbReference>
<accession>A0A6C2YS70</accession>
<evidence type="ECO:0000259" key="2">
    <source>
        <dbReference type="Pfam" id="PF02470"/>
    </source>
</evidence>
<proteinExistence type="predicted"/>
<keyword evidence="4" id="KW-1185">Reference proteome</keyword>
<evidence type="ECO:0000313" key="4">
    <source>
        <dbReference type="Proteomes" id="UP000464378"/>
    </source>
</evidence>
<gene>
    <name evidence="3" type="ORF">GMBLW1_46750</name>
</gene>
<dbReference type="PANTHER" id="PTHR33371:SF4">
    <property type="entry name" value="INTERMEMBRANE PHOSPHOLIPID TRANSPORT SYSTEM BINDING PROTEIN MLAD"/>
    <property type="match status" value="1"/>
</dbReference>
<dbReference type="InterPro" id="IPR036737">
    <property type="entry name" value="OmpA-like_sf"/>
</dbReference>
<feature type="transmembrane region" description="Helical" evidence="1">
    <location>
        <begin position="12"/>
        <end position="33"/>
    </location>
</feature>
<organism evidence="3">
    <name type="scientific">Tuwongella immobilis</name>
    <dbReference type="NCBI Taxonomy" id="692036"/>
    <lineage>
        <taxon>Bacteria</taxon>
        <taxon>Pseudomonadati</taxon>
        <taxon>Planctomycetota</taxon>
        <taxon>Planctomycetia</taxon>
        <taxon>Gemmatales</taxon>
        <taxon>Gemmataceae</taxon>
        <taxon>Tuwongella</taxon>
    </lineage>
</organism>
<dbReference type="Gene3D" id="3.30.1330.60">
    <property type="entry name" value="OmpA-like domain"/>
    <property type="match status" value="1"/>
</dbReference>
<evidence type="ECO:0000313" key="3">
    <source>
        <dbReference type="EMBL" id="VIP04518.1"/>
    </source>
</evidence>
<dbReference type="InterPro" id="IPR052336">
    <property type="entry name" value="MlaD_Phospholipid_Transporter"/>
</dbReference>
<evidence type="ECO:0000256" key="1">
    <source>
        <dbReference type="SAM" id="Phobius"/>
    </source>
</evidence>
<keyword evidence="1" id="KW-0472">Membrane</keyword>
<feature type="domain" description="Mce/MlaD" evidence="2">
    <location>
        <begin position="43"/>
        <end position="125"/>
    </location>
</feature>